<proteinExistence type="predicted"/>
<reference evidence="1" key="1">
    <citation type="journal article" date="2021" name="Proc. Natl. Acad. Sci. U.S.A.">
        <title>A Catalog of Tens of Thousands of Viruses from Human Metagenomes Reveals Hidden Associations with Chronic Diseases.</title>
        <authorList>
            <person name="Tisza M.J."/>
            <person name="Buck C.B."/>
        </authorList>
    </citation>
    <scope>NUCLEOTIDE SEQUENCE</scope>
    <source>
        <strain evidence="1">Ctxc31</strain>
    </source>
</reference>
<evidence type="ECO:0000313" key="1">
    <source>
        <dbReference type="EMBL" id="DAD83525.1"/>
    </source>
</evidence>
<dbReference type="EMBL" id="BK014938">
    <property type="protein sequence ID" value="DAD83525.1"/>
    <property type="molecule type" value="Genomic_DNA"/>
</dbReference>
<accession>A0A8S5MMB6</accession>
<name>A0A8S5MMB6_9CAUD</name>
<sequence>MKQAINLGDKMIVLLSKDCIDELDMDQVTSIDHSNVYGEIATCSVLLNKIGGLRAEAESIYSSRKLECDIYEANLKKRLRKRAALEGGKLKLEDGTIKFTEGTLSELILLDEGFQQMKKNLIEHKKNLDFIESLYWSIQSKDRKLNNLVPKVTPEEFYNDLVEGTINTFTIKKLK</sequence>
<organism evidence="1">
    <name type="scientific">Siphoviridae sp. ctxc31</name>
    <dbReference type="NCBI Taxonomy" id="2826520"/>
    <lineage>
        <taxon>Viruses</taxon>
        <taxon>Duplodnaviria</taxon>
        <taxon>Heunggongvirae</taxon>
        <taxon>Uroviricota</taxon>
        <taxon>Caudoviricetes</taxon>
    </lineage>
</organism>
<protein>
    <submittedName>
        <fullName evidence="1">Uncharacterized protein</fullName>
    </submittedName>
</protein>